<accession>A0A0P0CNH2</accession>
<dbReference type="KEGG" id="rti:DC20_06480"/>
<dbReference type="PANTHER" id="PTHR43712:SF2">
    <property type="entry name" value="O-METHYLTRANSFERASE CICE"/>
    <property type="match status" value="1"/>
</dbReference>
<dbReference type="InterPro" id="IPR036390">
    <property type="entry name" value="WH_DNA-bd_sf"/>
</dbReference>
<dbReference type="Gene3D" id="3.40.50.150">
    <property type="entry name" value="Vaccinia Virus protein VP39"/>
    <property type="match status" value="1"/>
</dbReference>
<dbReference type="InterPro" id="IPR001077">
    <property type="entry name" value="COMT_C"/>
</dbReference>
<dbReference type="Gene3D" id="1.10.287.1350">
    <property type="match status" value="1"/>
</dbReference>
<dbReference type="AlphaFoldDB" id="A0A0P0CNH2"/>
<dbReference type="PROSITE" id="PS51683">
    <property type="entry name" value="SAM_OMT_II"/>
    <property type="match status" value="1"/>
</dbReference>
<keyword evidence="8" id="KW-1185">Reference proteome</keyword>
<dbReference type="RefSeq" id="WP_062543083.1">
    <property type="nucleotide sequence ID" value="NZ_CP012643.1"/>
</dbReference>
<evidence type="ECO:0000313" key="7">
    <source>
        <dbReference type="EMBL" id="ALI98678.1"/>
    </source>
</evidence>
<gene>
    <name evidence="7" type="ORF">DC20_06480</name>
</gene>
<evidence type="ECO:0000256" key="4">
    <source>
        <dbReference type="PIRSR" id="PIRSR005739-1"/>
    </source>
</evidence>
<dbReference type="InterPro" id="IPR012967">
    <property type="entry name" value="COMT_dimerisation"/>
</dbReference>
<dbReference type="SUPFAM" id="SSF46785">
    <property type="entry name" value="Winged helix' DNA-binding domain"/>
    <property type="match status" value="1"/>
</dbReference>
<protein>
    <submittedName>
        <fullName evidence="7">Uncharacterized protein</fullName>
    </submittedName>
</protein>
<dbReference type="InterPro" id="IPR036388">
    <property type="entry name" value="WH-like_DNA-bd_sf"/>
</dbReference>
<dbReference type="GO" id="GO:0008171">
    <property type="term" value="F:O-methyltransferase activity"/>
    <property type="evidence" value="ECO:0007669"/>
    <property type="project" value="InterPro"/>
</dbReference>
<name>A0A0P0CNH2_9BACT</name>
<dbReference type="InterPro" id="IPR029063">
    <property type="entry name" value="SAM-dependent_MTases_sf"/>
</dbReference>
<dbReference type="InterPro" id="IPR016461">
    <property type="entry name" value="COMT-like"/>
</dbReference>
<evidence type="ECO:0000256" key="2">
    <source>
        <dbReference type="ARBA" id="ARBA00022679"/>
    </source>
</evidence>
<dbReference type="Gene3D" id="1.10.10.10">
    <property type="entry name" value="Winged helix-like DNA-binding domain superfamily/Winged helix DNA-binding domain"/>
    <property type="match status" value="1"/>
</dbReference>
<organism evidence="7 8">
    <name type="scientific">Rufibacter tibetensis</name>
    <dbReference type="NCBI Taxonomy" id="512763"/>
    <lineage>
        <taxon>Bacteria</taxon>
        <taxon>Pseudomonadati</taxon>
        <taxon>Bacteroidota</taxon>
        <taxon>Cytophagia</taxon>
        <taxon>Cytophagales</taxon>
        <taxon>Hymenobacteraceae</taxon>
        <taxon>Rufibacter</taxon>
    </lineage>
</organism>
<dbReference type="Pfam" id="PF08100">
    <property type="entry name" value="Dimerisation"/>
    <property type="match status" value="1"/>
</dbReference>
<dbReference type="PANTHER" id="PTHR43712">
    <property type="entry name" value="PUTATIVE (AFU_ORTHOLOGUE AFUA_4G14580)-RELATED"/>
    <property type="match status" value="1"/>
</dbReference>
<feature type="domain" description="O-methyltransferase C-terminal" evidence="5">
    <location>
        <begin position="117"/>
        <end position="316"/>
    </location>
</feature>
<dbReference type="EMBL" id="CP012643">
    <property type="protein sequence ID" value="ALI98678.1"/>
    <property type="molecule type" value="Genomic_DNA"/>
</dbReference>
<proteinExistence type="predicted"/>
<keyword evidence="1" id="KW-0489">Methyltransferase</keyword>
<dbReference type="SUPFAM" id="SSF53335">
    <property type="entry name" value="S-adenosyl-L-methionine-dependent methyltransferases"/>
    <property type="match status" value="1"/>
</dbReference>
<feature type="domain" description="O-methyltransferase dimerisation" evidence="6">
    <location>
        <begin position="17"/>
        <end position="91"/>
    </location>
</feature>
<dbReference type="PATRIC" id="fig|512763.3.peg.1432"/>
<dbReference type="GO" id="GO:0046983">
    <property type="term" value="F:protein dimerization activity"/>
    <property type="evidence" value="ECO:0007669"/>
    <property type="project" value="InterPro"/>
</dbReference>
<keyword evidence="3" id="KW-0949">S-adenosyl-L-methionine</keyword>
<evidence type="ECO:0000259" key="5">
    <source>
        <dbReference type="Pfam" id="PF00891"/>
    </source>
</evidence>
<sequence length="335" mass="36513">MDASLSTSSNPFDTLAQLAGGYCVARCLHVVAGIGLADHLEETPRSAEELAAELQVHPEALARMMRLLAAHGVFEVHEGAFKHSAASRLLRQDHPQSLKAFAKMFGLPVFWQIFEGLEHSLQTGRPAAEKVIPEGLWDYFGTHAEENRIFNAAMTSKSFGQAAGVMAAYDFSGFETIGDIGGGRGHLLAAVLQKAPNAKGILFDLPNVVEDASELASDRLELQAGNFFKDPLPACDGYLLMEIIHDWADEEAVKILKAIRQSAPEGAKLLVIEQLISPDQGPHWSKMLDIHMLALLGGRQRSLPEYQHLFEQSGFRLARMVPTVADVSILEAVPV</sequence>
<keyword evidence="2" id="KW-0808">Transferase</keyword>
<dbReference type="Proteomes" id="UP000061382">
    <property type="component" value="Chromosome"/>
</dbReference>
<dbReference type="PIRSF" id="PIRSF005739">
    <property type="entry name" value="O-mtase"/>
    <property type="match status" value="1"/>
</dbReference>
<dbReference type="STRING" id="512763.DC20_06480"/>
<evidence type="ECO:0000256" key="1">
    <source>
        <dbReference type="ARBA" id="ARBA00022603"/>
    </source>
</evidence>
<evidence type="ECO:0000313" key="8">
    <source>
        <dbReference type="Proteomes" id="UP000061382"/>
    </source>
</evidence>
<feature type="active site" description="Proton acceptor" evidence="4">
    <location>
        <position position="245"/>
    </location>
</feature>
<evidence type="ECO:0000259" key="6">
    <source>
        <dbReference type="Pfam" id="PF08100"/>
    </source>
</evidence>
<evidence type="ECO:0000256" key="3">
    <source>
        <dbReference type="ARBA" id="ARBA00022691"/>
    </source>
</evidence>
<dbReference type="OrthoDB" id="9766840at2"/>
<reference evidence="7 8" key="1">
    <citation type="submission" date="2015-08" db="EMBL/GenBank/DDBJ databases">
        <title>Complete genome sequence of Rufibacter tibetensis strain 1351t, a radiation-resistant bacterium from tibet plateau.</title>
        <authorList>
            <person name="Dai J."/>
        </authorList>
    </citation>
    <scope>NUCLEOTIDE SEQUENCE [LARGE SCALE GENOMIC DNA]</scope>
    <source>
        <strain evidence="7 8">1351</strain>
    </source>
</reference>
<dbReference type="Pfam" id="PF00891">
    <property type="entry name" value="Methyltransf_2"/>
    <property type="match status" value="1"/>
</dbReference>
<dbReference type="GO" id="GO:0032259">
    <property type="term" value="P:methylation"/>
    <property type="evidence" value="ECO:0007669"/>
    <property type="project" value="UniProtKB-KW"/>
</dbReference>